<reference evidence="1 2" key="1">
    <citation type="submission" date="2020-08" db="EMBL/GenBank/DDBJ databases">
        <title>Genomic Encyclopedia of Type Strains, Phase IV (KMG-V): Genome sequencing to study the core and pangenomes of soil and plant-associated prokaryotes.</title>
        <authorList>
            <person name="Whitman W."/>
        </authorList>
    </citation>
    <scope>NUCLEOTIDE SEQUENCE [LARGE SCALE GENOMIC DNA]</scope>
    <source>
        <strain evidence="1 2">M8US30</strain>
    </source>
</reference>
<evidence type="ECO:0000313" key="1">
    <source>
        <dbReference type="EMBL" id="MBB5345481.1"/>
    </source>
</evidence>
<name>A0A7W8N6D4_9BACT</name>
<dbReference type="EMBL" id="JACHDZ010000006">
    <property type="protein sequence ID" value="MBB5345481.1"/>
    <property type="molecule type" value="Genomic_DNA"/>
</dbReference>
<dbReference type="Proteomes" id="UP000569092">
    <property type="component" value="Unassembled WGS sequence"/>
</dbReference>
<sequence>MTDMNLDAHTNSIMRIFPRLGETGTTQELLGCLDSIRA</sequence>
<dbReference type="AlphaFoldDB" id="A0A7W8N6D4"/>
<evidence type="ECO:0000313" key="2">
    <source>
        <dbReference type="Proteomes" id="UP000569092"/>
    </source>
</evidence>
<proteinExistence type="predicted"/>
<protein>
    <submittedName>
        <fullName evidence="1">Uncharacterized protein</fullName>
    </submittedName>
</protein>
<accession>A0A7W8N6D4</accession>
<organism evidence="1 2">
    <name type="scientific">Tunturiibacter lichenicola</name>
    <dbReference type="NCBI Taxonomy" id="2051959"/>
    <lineage>
        <taxon>Bacteria</taxon>
        <taxon>Pseudomonadati</taxon>
        <taxon>Acidobacteriota</taxon>
        <taxon>Terriglobia</taxon>
        <taxon>Terriglobales</taxon>
        <taxon>Acidobacteriaceae</taxon>
        <taxon>Tunturiibacter</taxon>
    </lineage>
</organism>
<comment type="caution">
    <text evidence="1">The sequence shown here is derived from an EMBL/GenBank/DDBJ whole genome shotgun (WGS) entry which is preliminary data.</text>
</comment>
<gene>
    <name evidence="1" type="ORF">HDF10_003475</name>
</gene>